<evidence type="ECO:0000256" key="1">
    <source>
        <dbReference type="ARBA" id="ARBA00005858"/>
    </source>
</evidence>
<feature type="binding site" evidence="8">
    <location>
        <position position="367"/>
    </location>
    <ligand>
        <name>Zn(2+)</name>
        <dbReference type="ChEBI" id="CHEBI:29105"/>
    </ligand>
</feature>
<evidence type="ECO:0000313" key="13">
    <source>
        <dbReference type="Proteomes" id="UP001187682"/>
    </source>
</evidence>
<comment type="caution">
    <text evidence="12">The sequence shown here is derived from an EMBL/GenBank/DDBJ whole genome shotgun (WGS) entry which is preliminary data.</text>
</comment>
<dbReference type="CDD" id="cd09876">
    <property type="entry name" value="PIN_Nob1-like"/>
    <property type="match status" value="1"/>
</dbReference>
<reference evidence="12" key="1">
    <citation type="submission" date="2018-03" db="EMBL/GenBank/DDBJ databases">
        <authorList>
            <person name="Guldener U."/>
        </authorList>
    </citation>
    <scope>NUCLEOTIDE SEQUENCE</scope>
</reference>
<dbReference type="GO" id="GO:0016787">
    <property type="term" value="F:hydrolase activity"/>
    <property type="evidence" value="ECO:0007669"/>
    <property type="project" value="UniProtKB-KW"/>
</dbReference>
<feature type="compositionally biased region" description="Basic and acidic residues" evidence="9">
    <location>
        <begin position="467"/>
        <end position="478"/>
    </location>
</feature>
<dbReference type="GO" id="GO:0004521">
    <property type="term" value="F:RNA endonuclease activity"/>
    <property type="evidence" value="ECO:0007669"/>
    <property type="project" value="UniProtKB-UniRule"/>
</dbReference>
<dbReference type="GO" id="GO:0005737">
    <property type="term" value="C:cytoplasm"/>
    <property type="evidence" value="ECO:0007669"/>
    <property type="project" value="UniProtKB-ARBA"/>
</dbReference>
<organism evidence="12 13">
    <name type="scientific">Cephalotrichum gorgonifer</name>
    <dbReference type="NCBI Taxonomy" id="2041049"/>
    <lineage>
        <taxon>Eukaryota</taxon>
        <taxon>Fungi</taxon>
        <taxon>Dikarya</taxon>
        <taxon>Ascomycota</taxon>
        <taxon>Pezizomycotina</taxon>
        <taxon>Sordariomycetes</taxon>
        <taxon>Hypocreomycetidae</taxon>
        <taxon>Microascales</taxon>
        <taxon>Microascaceae</taxon>
        <taxon>Cephalotrichum</taxon>
    </lineage>
</organism>
<keyword evidence="5 7" id="KW-0862">Zinc</keyword>
<dbReference type="FunFam" id="3.40.50.1010:FF:000020">
    <property type="entry name" value="20S-pre-rRNA D-site endonuclease NOB1"/>
    <property type="match status" value="1"/>
</dbReference>
<evidence type="ECO:0000256" key="7">
    <source>
        <dbReference type="PIRNR" id="PIRNR037125"/>
    </source>
</evidence>
<evidence type="ECO:0000259" key="11">
    <source>
        <dbReference type="Pfam" id="PF17146"/>
    </source>
</evidence>
<keyword evidence="2" id="KW-0540">Nuclease</keyword>
<feature type="binding site" evidence="8">
    <location>
        <position position="349"/>
    </location>
    <ligand>
        <name>Zn(2+)</name>
        <dbReference type="ChEBI" id="CHEBI:29105"/>
    </ligand>
</feature>
<dbReference type="GO" id="GO:0046872">
    <property type="term" value="F:metal ion binding"/>
    <property type="evidence" value="ECO:0007669"/>
    <property type="project" value="UniProtKB-UniRule"/>
</dbReference>
<dbReference type="GO" id="GO:0030688">
    <property type="term" value="C:preribosome, small subunit precursor"/>
    <property type="evidence" value="ECO:0007669"/>
    <property type="project" value="TreeGrafter"/>
</dbReference>
<feature type="compositionally biased region" description="Polar residues" evidence="9">
    <location>
        <begin position="154"/>
        <end position="167"/>
    </location>
</feature>
<protein>
    <recommendedName>
        <fullName evidence="7">20S-pre-rRNA D-site endonuclease NOB1</fullName>
    </recommendedName>
</protein>
<keyword evidence="13" id="KW-1185">Reference proteome</keyword>
<dbReference type="AlphaFoldDB" id="A0AAE8SZF6"/>
<feature type="region of interest" description="Disordered" evidence="9">
    <location>
        <begin position="138"/>
        <end position="212"/>
    </location>
</feature>
<dbReference type="PIRSF" id="PIRSF037125">
    <property type="entry name" value="D-site_20S_pre-rRNA_nuclease"/>
    <property type="match status" value="1"/>
</dbReference>
<feature type="binding site" evidence="8">
    <location>
        <position position="352"/>
    </location>
    <ligand>
        <name>Zn(2+)</name>
        <dbReference type="ChEBI" id="CHEBI:29105"/>
    </ligand>
</feature>
<evidence type="ECO:0000256" key="2">
    <source>
        <dbReference type="ARBA" id="ARBA00022722"/>
    </source>
</evidence>
<feature type="region of interest" description="Disordered" evidence="9">
    <location>
        <begin position="446"/>
        <end position="492"/>
    </location>
</feature>
<dbReference type="InterPro" id="IPR039907">
    <property type="entry name" value="NOB1"/>
</dbReference>
<dbReference type="Proteomes" id="UP001187682">
    <property type="component" value="Unassembled WGS sequence"/>
</dbReference>
<feature type="binding site" evidence="8">
    <location>
        <position position="364"/>
    </location>
    <ligand>
        <name>Zn(2+)</name>
        <dbReference type="ChEBI" id="CHEBI:29105"/>
    </ligand>
</feature>
<dbReference type="Pfam" id="PF17146">
    <property type="entry name" value="PIN_6"/>
    <property type="match status" value="1"/>
</dbReference>
<evidence type="ECO:0000256" key="3">
    <source>
        <dbReference type="ARBA" id="ARBA00022723"/>
    </source>
</evidence>
<evidence type="ECO:0000256" key="9">
    <source>
        <dbReference type="SAM" id="MobiDB-lite"/>
    </source>
</evidence>
<dbReference type="InterPro" id="IPR017117">
    <property type="entry name" value="Nob1_euk"/>
</dbReference>
<dbReference type="InterPro" id="IPR033411">
    <property type="entry name" value="Ribonuclease_PIN"/>
</dbReference>
<feature type="compositionally biased region" description="Basic and acidic residues" evidence="9">
    <location>
        <begin position="446"/>
        <end position="455"/>
    </location>
</feature>
<dbReference type="Pfam" id="PF08772">
    <property type="entry name" value="Zn_ribbon_NOB1"/>
    <property type="match status" value="1"/>
</dbReference>
<keyword evidence="6 7" id="KW-0539">Nucleus</keyword>
<name>A0AAE8SZF6_9PEZI</name>
<dbReference type="EMBL" id="ONZQ02000017">
    <property type="protein sequence ID" value="SPO06901.1"/>
    <property type="molecule type" value="Genomic_DNA"/>
</dbReference>
<feature type="domain" description="Ribonuclease PIN" evidence="11">
    <location>
        <begin position="40"/>
        <end position="131"/>
    </location>
</feature>
<evidence type="ECO:0000256" key="8">
    <source>
        <dbReference type="PIRSR" id="PIRSR037125-1"/>
    </source>
</evidence>
<dbReference type="GO" id="GO:0005730">
    <property type="term" value="C:nucleolus"/>
    <property type="evidence" value="ECO:0007669"/>
    <property type="project" value="UniProtKB-SubCell"/>
</dbReference>
<proteinExistence type="inferred from homology"/>
<dbReference type="PANTHER" id="PTHR12814">
    <property type="entry name" value="RNA-BINDING PROTEIN NOB1"/>
    <property type="match status" value="1"/>
</dbReference>
<keyword evidence="3 7" id="KW-0479">Metal-binding</keyword>
<dbReference type="InterPro" id="IPR014881">
    <property type="entry name" value="NOB1_Zn-bd"/>
</dbReference>
<dbReference type="SUPFAM" id="SSF144206">
    <property type="entry name" value="NOB1 zinc finger-like"/>
    <property type="match status" value="1"/>
</dbReference>
<accession>A0AAE8SZF6</accession>
<feature type="compositionally biased region" description="Low complexity" evidence="9">
    <location>
        <begin position="174"/>
        <end position="189"/>
    </location>
</feature>
<evidence type="ECO:0000256" key="6">
    <source>
        <dbReference type="ARBA" id="ARBA00023242"/>
    </source>
</evidence>
<comment type="similarity">
    <text evidence="1 7">Belongs to the NOB1 family.</text>
</comment>
<keyword evidence="4" id="KW-0378">Hydrolase</keyword>
<feature type="compositionally biased region" description="Acidic residues" evidence="9">
    <location>
        <begin position="252"/>
        <end position="280"/>
    </location>
</feature>
<dbReference type="Gene3D" id="6.20.210.10">
    <property type="entry name" value="Nin one binding (NOB1), Zn-ribbon-like"/>
    <property type="match status" value="1"/>
</dbReference>
<dbReference type="GO" id="GO:0030490">
    <property type="term" value="P:maturation of SSU-rRNA"/>
    <property type="evidence" value="ECO:0007669"/>
    <property type="project" value="TreeGrafter"/>
</dbReference>
<dbReference type="InterPro" id="IPR036283">
    <property type="entry name" value="NOB1_Zf-like_sf"/>
</dbReference>
<gene>
    <name evidence="12" type="ORF">DNG_09595</name>
</gene>
<evidence type="ECO:0000313" key="12">
    <source>
        <dbReference type="EMBL" id="SPO06901.1"/>
    </source>
</evidence>
<feature type="compositionally biased region" description="Low complexity" evidence="9">
    <location>
        <begin position="9"/>
        <end position="30"/>
    </location>
</feature>
<evidence type="ECO:0000256" key="4">
    <source>
        <dbReference type="ARBA" id="ARBA00022801"/>
    </source>
</evidence>
<evidence type="ECO:0000259" key="10">
    <source>
        <dbReference type="Pfam" id="PF08772"/>
    </source>
</evidence>
<sequence>MSTPPKGYAAAASAGAAAPAPDTNAPASASNTDGKTVQCLVLDTGALIKNEPSVSTLIGQAHELYTIPAVLTEIRDAETRRRVDTTLRPFLTIRSPKPESIRFITGFARRTGDLEVLSAPDIHLLALTYELECERNGGDGRLRNTPGQKHLNGEQPTEGQSSEASASNHKEESVPSPEAAPEATKEATSGSQEEDGTVSQPPPANEDAADEGGWEVVGKLTLKDSATKSLPVTTATPAAEVSTVDDAPAEAQQDEVQEVTEVDEDEVDDDDQDGDSDDSDGWITPSNLKKHVAADQTTSGATQSGPEFLQAALLTTDYAMQNVALRINLNLLSTSLFRITRLRTYCLRCHGCFAITKDMTKQFCHKCGQPTLIRTSCSVDENGVFQVYLKKNFQFIKRGNVYSIPKPIHGTASGKVAKLQGGGHNAWGNSLVLAEDQKEYTRAKTERQRARQRDLMDEDYLPNILTGERKGGVGERPRVGAGRGVNSRKRRT</sequence>
<comment type="function">
    <text evidence="7">Required for the synthesis of 40S ribosome subunits. Has a role in processing 20S pre-rRNA into the mature 18S rRNA, where it is required for cleavage at the 3' end of the mature 18S rRNA (D-site). Accompanies the 20S pre-rRNA from the nucleus to the cytoplasm.</text>
</comment>
<evidence type="ECO:0000256" key="5">
    <source>
        <dbReference type="ARBA" id="ARBA00022833"/>
    </source>
</evidence>
<feature type="region of interest" description="Disordered" evidence="9">
    <location>
        <begin position="1"/>
        <end position="33"/>
    </location>
</feature>
<dbReference type="PANTHER" id="PTHR12814:SF2">
    <property type="entry name" value="RNA-BINDING PROTEIN NOB1"/>
    <property type="match status" value="1"/>
</dbReference>
<feature type="region of interest" description="Disordered" evidence="9">
    <location>
        <begin position="231"/>
        <end position="288"/>
    </location>
</feature>
<feature type="domain" description="Nin one binding (NOB1) Zn-ribbon-like" evidence="10">
    <location>
        <begin position="339"/>
        <end position="410"/>
    </location>
</feature>
<dbReference type="Gene3D" id="3.40.50.1010">
    <property type="entry name" value="5'-nuclease"/>
    <property type="match status" value="1"/>
</dbReference>
<comment type="subcellular location">
    <subcellularLocation>
        <location evidence="7">Nucleus</location>
        <location evidence="7">Nucleolus</location>
    </subcellularLocation>
</comment>